<dbReference type="Proteomes" id="UP001597418">
    <property type="component" value="Unassembled WGS sequence"/>
</dbReference>
<proteinExistence type="predicted"/>
<evidence type="ECO:0000313" key="3">
    <source>
        <dbReference type="Proteomes" id="UP001597418"/>
    </source>
</evidence>
<dbReference type="Pfam" id="PF13568">
    <property type="entry name" value="OMP_b-brl_2"/>
    <property type="match status" value="1"/>
</dbReference>
<dbReference type="InterPro" id="IPR025665">
    <property type="entry name" value="Beta-barrel_OMP_2"/>
</dbReference>
<protein>
    <submittedName>
        <fullName evidence="2">Porin family protein</fullName>
    </submittedName>
</protein>
<organism evidence="2 3">
    <name type="scientific">Sphingobacterium populi</name>
    <dbReference type="NCBI Taxonomy" id="1812824"/>
    <lineage>
        <taxon>Bacteria</taxon>
        <taxon>Pseudomonadati</taxon>
        <taxon>Bacteroidota</taxon>
        <taxon>Sphingobacteriia</taxon>
        <taxon>Sphingobacteriales</taxon>
        <taxon>Sphingobacteriaceae</taxon>
        <taxon>Sphingobacterium</taxon>
    </lineage>
</organism>
<evidence type="ECO:0000313" key="2">
    <source>
        <dbReference type="EMBL" id="MFD2744615.1"/>
    </source>
</evidence>
<evidence type="ECO:0000259" key="1">
    <source>
        <dbReference type="Pfam" id="PF13568"/>
    </source>
</evidence>
<dbReference type="InterPro" id="IPR011250">
    <property type="entry name" value="OMP/PagP_B-barrel"/>
</dbReference>
<dbReference type="EMBL" id="JBHUMB010000014">
    <property type="protein sequence ID" value="MFD2744615.1"/>
    <property type="molecule type" value="Genomic_DNA"/>
</dbReference>
<dbReference type="Gene3D" id="2.40.160.20">
    <property type="match status" value="1"/>
</dbReference>
<dbReference type="SUPFAM" id="SSF56925">
    <property type="entry name" value="OMPA-like"/>
    <property type="match status" value="1"/>
</dbReference>
<keyword evidence="3" id="KW-1185">Reference proteome</keyword>
<comment type="caution">
    <text evidence="2">The sequence shown here is derived from an EMBL/GenBank/DDBJ whole genome shotgun (WGS) entry which is preliminary data.</text>
</comment>
<sequence>MRINIIDHKYILAEHFNHLLRVAICGIILYSSILSSFAQDISLRAKVGSVLSMPNTNSFYRNQSMQSNVGFIAGLGSEYLINTHWAAALDISLLSAKHSVRNANPSIQTQYTHTFLEIPIGVKYYLVTKPNRFRPYLLAGLSANMLLGARAEGTYPNVFNNEYNADAGTESFFLESFISTDKSIYRSNFFAGYAGVGTSLWSKNKYSIGIEVRYAHGLQSFLAGNTSNLSFYNRFLTAGIQLQFEP</sequence>
<name>A0ABW5UH21_9SPHI</name>
<dbReference type="RefSeq" id="WP_066752231.1">
    <property type="nucleotide sequence ID" value="NZ_JBHUMB010000014.1"/>
</dbReference>
<feature type="domain" description="Outer membrane protein beta-barrel" evidence="1">
    <location>
        <begin position="37"/>
        <end position="221"/>
    </location>
</feature>
<reference evidence="3" key="1">
    <citation type="journal article" date="2019" name="Int. J. Syst. Evol. Microbiol.">
        <title>The Global Catalogue of Microorganisms (GCM) 10K type strain sequencing project: providing services to taxonomists for standard genome sequencing and annotation.</title>
        <authorList>
            <consortium name="The Broad Institute Genomics Platform"/>
            <consortium name="The Broad Institute Genome Sequencing Center for Infectious Disease"/>
            <person name="Wu L."/>
            <person name="Ma J."/>
        </authorList>
    </citation>
    <scope>NUCLEOTIDE SEQUENCE [LARGE SCALE GENOMIC DNA]</scope>
    <source>
        <strain evidence="3">KCTC 42247</strain>
    </source>
</reference>
<accession>A0ABW5UH21</accession>
<gene>
    <name evidence="2" type="ORF">ACFSQ6_14555</name>
</gene>